<dbReference type="AlphaFoldDB" id="A0AAV8Q492"/>
<evidence type="ECO:0000313" key="1">
    <source>
        <dbReference type="EMBL" id="KAJ8468052.1"/>
    </source>
</evidence>
<dbReference type="Proteomes" id="UP001222027">
    <property type="component" value="Unassembled WGS sequence"/>
</dbReference>
<sequence length="172" mass="19540">MDGLIPSVDVFDVLLFHLVRLAQHGKLWLAAFTMPAAHGIRIQCCVLLSSSSARILERTGLLCSSFPTIAKATVFAEAGRNRLRAASVDRLRRRERERERDPFIITRIRERGRPVVCEETLFPSIADEFGGSRDLDFEEDVESHQFFSEHIYRERKPSRGRNLVSGGDEELA</sequence>
<proteinExistence type="predicted"/>
<gene>
    <name evidence="1" type="ORF">OPV22_030604</name>
</gene>
<accession>A0AAV8Q492</accession>
<comment type="caution">
    <text evidence="1">The sequence shown here is derived from an EMBL/GenBank/DDBJ whole genome shotgun (WGS) entry which is preliminary data.</text>
</comment>
<reference evidence="1 2" key="1">
    <citation type="submission" date="2022-12" db="EMBL/GenBank/DDBJ databases">
        <title>Chromosome-scale assembly of the Ensete ventricosum genome.</title>
        <authorList>
            <person name="Dussert Y."/>
            <person name="Stocks J."/>
            <person name="Wendawek A."/>
            <person name="Woldeyes F."/>
            <person name="Nichols R.A."/>
            <person name="Borrell J.S."/>
        </authorList>
    </citation>
    <scope>NUCLEOTIDE SEQUENCE [LARGE SCALE GENOMIC DNA]</scope>
    <source>
        <strain evidence="2">cv. Maze</strain>
        <tissue evidence="1">Seeds</tissue>
    </source>
</reference>
<organism evidence="1 2">
    <name type="scientific">Ensete ventricosum</name>
    <name type="common">Abyssinian banana</name>
    <name type="synonym">Musa ensete</name>
    <dbReference type="NCBI Taxonomy" id="4639"/>
    <lineage>
        <taxon>Eukaryota</taxon>
        <taxon>Viridiplantae</taxon>
        <taxon>Streptophyta</taxon>
        <taxon>Embryophyta</taxon>
        <taxon>Tracheophyta</taxon>
        <taxon>Spermatophyta</taxon>
        <taxon>Magnoliopsida</taxon>
        <taxon>Liliopsida</taxon>
        <taxon>Zingiberales</taxon>
        <taxon>Musaceae</taxon>
        <taxon>Ensete</taxon>
    </lineage>
</organism>
<name>A0AAV8Q492_ENSVE</name>
<dbReference type="EMBL" id="JAQQAF010000008">
    <property type="protein sequence ID" value="KAJ8468052.1"/>
    <property type="molecule type" value="Genomic_DNA"/>
</dbReference>
<protein>
    <submittedName>
        <fullName evidence="1">Uncharacterized protein</fullName>
    </submittedName>
</protein>
<keyword evidence="2" id="KW-1185">Reference proteome</keyword>
<evidence type="ECO:0000313" key="2">
    <source>
        <dbReference type="Proteomes" id="UP001222027"/>
    </source>
</evidence>